<dbReference type="InterPro" id="IPR011009">
    <property type="entry name" value="Kinase-like_dom_sf"/>
</dbReference>
<evidence type="ECO:0000256" key="1">
    <source>
        <dbReference type="SAM" id="MobiDB-lite"/>
    </source>
</evidence>
<keyword evidence="3" id="KW-1185">Reference proteome</keyword>
<evidence type="ECO:0000313" key="2">
    <source>
        <dbReference type="EMBL" id="KAL0580287.1"/>
    </source>
</evidence>
<gene>
    <name evidence="2" type="ORF">V5O48_001704</name>
</gene>
<feature type="compositionally biased region" description="Low complexity" evidence="1">
    <location>
        <begin position="83"/>
        <end position="108"/>
    </location>
</feature>
<sequence>MSSIQPYFDATRLRTRNINRTSRFFQQLVAPPKSSASSLHDLLRNNRDSQIRSRLMDLMQKAREDAERKDLASGGIPTEHDAGTGATSIFSGSTSSTPSDPESASPTTVHSQVLYAPPEHYKWILDHPIVDVDQVFLSDGAMCSAFLKTSRVGEKQMKYISKCWHVINEWRGSFFSELALYKKHMKELQGDVVPTIIAVLAAPAALNVAMEPPHHSFWIEASTDMPLVLKDRCVEAFEKIHARGVLHGDVELRHMLIGGDGKVTVIDFQESRALVPIPDLHLKATTFEEMRMEMRKVKVKLDYPGARDWEQGKLQRWQRRQHPGFQIPFTEEEMADEVLNPCIKNAKQWKEWTEELMPKRFLVPGQKPSAAMEALQQFLDIIDPPETTSSTIEHVSSPRGETLFVEPAGESTSQRTSSKRRALEEGSSEPEPLPLPKRARTDTGEQLSDLDESRSSSPEDGKNILTRKRSFPDVLSSGQPPSKRARVCTRTEHLDLSPLHRLALNIPSDPSSSGSIPESPRLHPNQFPTNVLEHRPRGTSSSSDAVAMHSLAMCAFEQLPHPTLVSLFPKHPRWQEPDVQLFLASRQSRRNEVFSQAFRSPDKKFALPRDMRSQGNLKREIARLRERLSNPSSMSSSRLSGDAESISPSTRVRFSLDDPAPAFGVARDVMERRGGDKEEGDKPLVARPLPGSDLLHRSMSLSRPLVGWLGSVFDWL</sequence>
<feature type="compositionally biased region" description="Basic and acidic residues" evidence="1">
    <location>
        <begin position="451"/>
        <end position="462"/>
    </location>
</feature>
<feature type="compositionally biased region" description="Basic and acidic residues" evidence="1">
    <location>
        <begin position="62"/>
        <end position="71"/>
    </location>
</feature>
<organism evidence="2 3">
    <name type="scientific">Marasmius crinis-equi</name>
    <dbReference type="NCBI Taxonomy" id="585013"/>
    <lineage>
        <taxon>Eukaryota</taxon>
        <taxon>Fungi</taxon>
        <taxon>Dikarya</taxon>
        <taxon>Basidiomycota</taxon>
        <taxon>Agaricomycotina</taxon>
        <taxon>Agaricomycetes</taxon>
        <taxon>Agaricomycetidae</taxon>
        <taxon>Agaricales</taxon>
        <taxon>Marasmiineae</taxon>
        <taxon>Marasmiaceae</taxon>
        <taxon>Marasmius</taxon>
    </lineage>
</organism>
<feature type="region of interest" description="Disordered" evidence="1">
    <location>
        <begin position="386"/>
        <end position="488"/>
    </location>
</feature>
<reference evidence="2 3" key="1">
    <citation type="submission" date="2024-02" db="EMBL/GenBank/DDBJ databases">
        <title>A draft genome for the cacao thread blight pathogen Marasmius crinis-equi.</title>
        <authorList>
            <person name="Cohen S.P."/>
            <person name="Baruah I.K."/>
            <person name="Amoako-Attah I."/>
            <person name="Bukari Y."/>
            <person name="Meinhardt L.W."/>
            <person name="Bailey B.A."/>
        </authorList>
    </citation>
    <scope>NUCLEOTIDE SEQUENCE [LARGE SCALE GENOMIC DNA]</scope>
    <source>
        <strain evidence="2 3">GH-76</strain>
    </source>
</reference>
<proteinExistence type="predicted"/>
<protein>
    <recommendedName>
        <fullName evidence="4">Protein kinase domain-containing protein</fullName>
    </recommendedName>
</protein>
<name>A0ABR3FY69_9AGAR</name>
<evidence type="ECO:0008006" key="4">
    <source>
        <dbReference type="Google" id="ProtNLM"/>
    </source>
</evidence>
<feature type="region of interest" description="Disordered" evidence="1">
    <location>
        <begin position="62"/>
        <end position="109"/>
    </location>
</feature>
<dbReference type="EMBL" id="JBAHYK010000034">
    <property type="protein sequence ID" value="KAL0580287.1"/>
    <property type="molecule type" value="Genomic_DNA"/>
</dbReference>
<comment type="caution">
    <text evidence="2">The sequence shown here is derived from an EMBL/GenBank/DDBJ whole genome shotgun (WGS) entry which is preliminary data.</text>
</comment>
<accession>A0ABR3FY69</accession>
<evidence type="ECO:0000313" key="3">
    <source>
        <dbReference type="Proteomes" id="UP001465976"/>
    </source>
</evidence>
<dbReference type="SUPFAM" id="SSF56112">
    <property type="entry name" value="Protein kinase-like (PK-like)"/>
    <property type="match status" value="1"/>
</dbReference>
<feature type="region of interest" description="Disordered" evidence="1">
    <location>
        <begin position="500"/>
        <end position="542"/>
    </location>
</feature>
<feature type="compositionally biased region" description="Low complexity" evidence="1">
    <location>
        <begin position="507"/>
        <end position="519"/>
    </location>
</feature>
<dbReference type="Proteomes" id="UP001465976">
    <property type="component" value="Unassembled WGS sequence"/>
</dbReference>